<evidence type="ECO:0000313" key="33">
    <source>
        <dbReference type="EMBL" id="MBN3325319.1"/>
    </source>
</evidence>
<dbReference type="InterPro" id="IPR011626">
    <property type="entry name" value="Alpha-macroglobulin_TED"/>
</dbReference>
<dbReference type="SUPFAM" id="SSF49410">
    <property type="entry name" value="Alpha-macroglobulin receptor domain"/>
    <property type="match status" value="1"/>
</dbReference>
<evidence type="ECO:0000256" key="16">
    <source>
        <dbReference type="ARBA" id="ARBA00023157"/>
    </source>
</evidence>
<dbReference type="InterPro" id="IPR008930">
    <property type="entry name" value="Terpenoid_cyclase/PrenylTrfase"/>
</dbReference>
<keyword evidence="20" id="KW-0449">Lipoprotein</keyword>
<feature type="region of interest" description="Disordered" evidence="28">
    <location>
        <begin position="1"/>
        <end position="21"/>
    </location>
</feature>
<comment type="function">
    <text evidence="21">Involved in pre-mRNA splicing process. As a component of the minor spliceosome, involved in the splicing of U12-type introns in pre-mRNAs.</text>
</comment>
<comment type="similarity">
    <text evidence="3">Belongs to the crooked-neck family.</text>
</comment>
<dbReference type="SMART" id="SM01359">
    <property type="entry name" value="A2M_N_2"/>
    <property type="match status" value="1"/>
</dbReference>
<evidence type="ECO:0000259" key="32">
    <source>
        <dbReference type="SMART" id="SM01361"/>
    </source>
</evidence>
<dbReference type="InterPro" id="IPR047565">
    <property type="entry name" value="Alpha-macroglob_thiol-ester_cl"/>
</dbReference>
<proteinExistence type="inferred from homology"/>
<dbReference type="InterPro" id="IPR050473">
    <property type="entry name" value="A2M/Complement_sys"/>
</dbReference>
<reference evidence="33" key="1">
    <citation type="journal article" date="2021" name="Cell">
        <title>Tracing the genetic footprints of vertebrate landing in non-teleost ray-finned fishes.</title>
        <authorList>
            <person name="Bi X."/>
            <person name="Wang K."/>
            <person name="Yang L."/>
            <person name="Pan H."/>
            <person name="Jiang H."/>
            <person name="Wei Q."/>
            <person name="Fang M."/>
            <person name="Yu H."/>
            <person name="Zhu C."/>
            <person name="Cai Y."/>
            <person name="He Y."/>
            <person name="Gan X."/>
            <person name="Zeng H."/>
            <person name="Yu D."/>
            <person name="Zhu Y."/>
            <person name="Jiang H."/>
            <person name="Qiu Q."/>
            <person name="Yang H."/>
            <person name="Zhang Y.E."/>
            <person name="Wang W."/>
            <person name="Zhu M."/>
            <person name="He S."/>
            <person name="Zhang G."/>
        </authorList>
    </citation>
    <scope>NUCLEOTIDE SEQUENCE</scope>
    <source>
        <strain evidence="33">Allg_001</strain>
    </source>
</reference>
<feature type="domain" description="Alpha-2-macroglobulin bait region" evidence="30">
    <location>
        <begin position="1133"/>
        <end position="1264"/>
    </location>
</feature>
<dbReference type="PROSITE" id="PS00477">
    <property type="entry name" value="ALPHA_2_MACROGLOBULIN"/>
    <property type="match status" value="1"/>
</dbReference>
<evidence type="ECO:0000256" key="18">
    <source>
        <dbReference type="ARBA" id="ARBA00023187"/>
    </source>
</evidence>
<keyword evidence="34" id="KW-1185">Reference proteome</keyword>
<dbReference type="GO" id="GO:0007399">
    <property type="term" value="P:nervous system development"/>
    <property type="evidence" value="ECO:0007669"/>
    <property type="project" value="UniProtKB-ARBA"/>
</dbReference>
<dbReference type="InterPro" id="IPR001599">
    <property type="entry name" value="Macroglobln_a2"/>
</dbReference>
<dbReference type="Gene3D" id="2.60.40.10">
    <property type="entry name" value="Immunoglobulins"/>
    <property type="match status" value="1"/>
</dbReference>
<dbReference type="SMART" id="SM01360">
    <property type="entry name" value="A2M"/>
    <property type="match status" value="1"/>
</dbReference>
<organism evidence="33 34">
    <name type="scientific">Atractosteus spatula</name>
    <name type="common">Alligator gar</name>
    <name type="synonym">Lepisosteus spatula</name>
    <dbReference type="NCBI Taxonomy" id="7917"/>
    <lineage>
        <taxon>Eukaryota</taxon>
        <taxon>Metazoa</taxon>
        <taxon>Chordata</taxon>
        <taxon>Craniata</taxon>
        <taxon>Vertebrata</taxon>
        <taxon>Euteleostomi</taxon>
        <taxon>Actinopterygii</taxon>
        <taxon>Neopterygii</taxon>
        <taxon>Holostei</taxon>
        <taxon>Semionotiformes</taxon>
        <taxon>Lepisosteidae</taxon>
        <taxon>Atractosteus</taxon>
    </lineage>
</organism>
<dbReference type="Pfam" id="PF00207">
    <property type="entry name" value="A2M"/>
    <property type="match status" value="1"/>
</dbReference>
<keyword evidence="13" id="KW-0722">Serine protease inhibitor</keyword>
<evidence type="ECO:0000256" key="13">
    <source>
        <dbReference type="ARBA" id="ARBA00022900"/>
    </source>
</evidence>
<evidence type="ECO:0000256" key="8">
    <source>
        <dbReference type="ARBA" id="ARBA00022664"/>
    </source>
</evidence>
<evidence type="ECO:0000256" key="12">
    <source>
        <dbReference type="ARBA" id="ARBA00022737"/>
    </source>
</evidence>
<dbReference type="FunFam" id="2.60.40.10:FF:000155">
    <property type="entry name" value="complement C3 isoform X1"/>
    <property type="match status" value="1"/>
</dbReference>
<keyword evidence="14" id="KW-0882">Thioester bond</keyword>
<dbReference type="InterPro" id="IPR019742">
    <property type="entry name" value="MacrogloblnA2_CS"/>
</dbReference>
<evidence type="ECO:0000256" key="25">
    <source>
        <dbReference type="ARBA" id="ARBA00069665"/>
    </source>
</evidence>
<comment type="subcellular location">
    <subcellularLocation>
        <location evidence="2">Cell membrane</location>
        <topology evidence="2">Lipid-anchor</topology>
        <topology evidence="2">GPI-anchor</topology>
    </subcellularLocation>
    <subcellularLocation>
        <location evidence="1">Nucleus speckle</location>
    </subcellularLocation>
</comment>
<dbReference type="GO" id="GO:0006397">
    <property type="term" value="P:mRNA processing"/>
    <property type="evidence" value="ECO:0007669"/>
    <property type="project" value="UniProtKB-KW"/>
</dbReference>
<dbReference type="GO" id="GO:0005681">
    <property type="term" value="C:spliceosomal complex"/>
    <property type="evidence" value="ECO:0007669"/>
    <property type="project" value="UniProtKB-KW"/>
</dbReference>
<dbReference type="SMART" id="SM00386">
    <property type="entry name" value="HAT"/>
    <property type="match status" value="14"/>
</dbReference>
<feature type="coiled-coil region" evidence="27">
    <location>
        <begin position="607"/>
        <end position="634"/>
    </location>
</feature>
<evidence type="ECO:0000256" key="27">
    <source>
        <dbReference type="SAM" id="Coils"/>
    </source>
</evidence>
<evidence type="ECO:0000259" key="31">
    <source>
        <dbReference type="SMART" id="SM01360"/>
    </source>
</evidence>
<dbReference type="InterPro" id="IPR011990">
    <property type="entry name" value="TPR-like_helical_dom_sf"/>
</dbReference>
<evidence type="ECO:0000256" key="17">
    <source>
        <dbReference type="ARBA" id="ARBA00023180"/>
    </source>
</evidence>
<dbReference type="FunFam" id="1.50.10.20:FF:000001">
    <property type="entry name" value="CD109 isoform 1"/>
    <property type="match status" value="1"/>
</dbReference>
<dbReference type="InterPro" id="IPR055430">
    <property type="entry name" value="HAT_Syf1_CNRKL1_C"/>
</dbReference>
<evidence type="ECO:0000256" key="15">
    <source>
        <dbReference type="ARBA" id="ARBA00023136"/>
    </source>
</evidence>
<evidence type="ECO:0000256" key="3">
    <source>
        <dbReference type="ARBA" id="ARBA00008644"/>
    </source>
</evidence>
<keyword evidence="18" id="KW-0508">mRNA splicing</keyword>
<dbReference type="FunFam" id="1.25.40.10:FF:000269">
    <property type="entry name" value="Crooked neck pre-mRNA-splicing factor 1"/>
    <property type="match status" value="1"/>
</dbReference>
<dbReference type="InterPro" id="IPR013783">
    <property type="entry name" value="Ig-like_fold"/>
</dbReference>
<dbReference type="Pfam" id="PF07678">
    <property type="entry name" value="TED_complement"/>
    <property type="match status" value="1"/>
</dbReference>
<dbReference type="InterPro" id="IPR009048">
    <property type="entry name" value="A-macroglobulin_rcpt-bd"/>
</dbReference>
<evidence type="ECO:0000256" key="10">
    <source>
        <dbReference type="ARBA" id="ARBA00022728"/>
    </source>
</evidence>
<dbReference type="Proteomes" id="UP000736164">
    <property type="component" value="Unassembled WGS sequence"/>
</dbReference>
<feature type="transmembrane region" description="Helical" evidence="29">
    <location>
        <begin position="2093"/>
        <end position="2111"/>
    </location>
</feature>
<evidence type="ECO:0000256" key="21">
    <source>
        <dbReference type="ARBA" id="ARBA00055662"/>
    </source>
</evidence>
<evidence type="ECO:0000256" key="24">
    <source>
        <dbReference type="ARBA" id="ARBA00067469"/>
    </source>
</evidence>
<evidence type="ECO:0000256" key="6">
    <source>
        <dbReference type="ARBA" id="ARBA00022553"/>
    </source>
</evidence>
<dbReference type="Gene3D" id="2.20.130.20">
    <property type="match status" value="1"/>
</dbReference>
<dbReference type="Pfam" id="PF23231">
    <property type="entry name" value="HAT_Syf1_CNRKL1_C"/>
    <property type="match status" value="2"/>
</dbReference>
<evidence type="ECO:0000256" key="19">
    <source>
        <dbReference type="ARBA" id="ARBA00023242"/>
    </source>
</evidence>
<keyword evidence="8" id="KW-0507">mRNA processing</keyword>
<keyword evidence="15 29" id="KW-0472">Membrane</keyword>
<dbReference type="SMART" id="SM01419">
    <property type="entry name" value="Thiol-ester_cl"/>
    <property type="match status" value="1"/>
</dbReference>
<accession>A0A8J7P4K9</accession>
<dbReference type="Gene3D" id="2.60.40.1930">
    <property type="match status" value="2"/>
</dbReference>
<feature type="domain" description="Alpha-macroglobulin receptor-binding" evidence="32">
    <location>
        <begin position="1969"/>
        <end position="2053"/>
    </location>
</feature>
<comment type="caution">
    <text evidence="33">The sequence shown here is derived from an EMBL/GenBank/DDBJ whole genome shotgun (WGS) entry which is preliminary data.</text>
</comment>
<keyword evidence="9" id="KW-0646">Protease inhibitor</keyword>
<keyword evidence="7" id="KW-0336">GPI-anchor</keyword>
<evidence type="ECO:0000259" key="30">
    <source>
        <dbReference type="SMART" id="SM01359"/>
    </source>
</evidence>
<dbReference type="PANTHER" id="PTHR11412">
    <property type="entry name" value="MACROGLOBULIN / COMPLEMENT"/>
    <property type="match status" value="1"/>
</dbReference>
<keyword evidence="5" id="KW-1003">Cell membrane</keyword>
<dbReference type="Gene3D" id="6.20.50.160">
    <property type="match status" value="1"/>
</dbReference>
<sequence>MREALSGTAGGGREDKRKKSRVARIWRSVGGAFIPGSRPSTRQVKNKAPAEVQITAEQLLREAKERELELLPPPPKQKITDEEELNDYKLRKRKGFEDNIRKNRTVISNWIKYAQWEESLKEVQRARSIYERALDVDHRNIALWLKYAEMEMKNRQVNHARNIWDRAITILPRVNQFWYKYTYMEEMLGNVAGCRQVFERWMEWEPDEQAWHSYINFELRYKEVDKARFIYETYILSKAFMFPNPSVLVIVHPEVKNWIKYARFEEKHGYIGHSRKVFERAVEFFGEEHVDEHLYVAFAKFEEKQKEFERVRVIYKYALDRIPKQQAQELFKNYTVFEKKFGDRRGIEDVIVSKRRFQYEEEVKANPHNYDAWFDYLRLVESDADADTVREVYERAIANIPPIQEKRHWRRYIYLWINYALYEELEVKDPERTRQVYQACLELIPHKKFTFAKIWLLCAQFEIRQKNLPFARRALGTGIGKCPKNKLFKGYIELELQLREFDRCRKLYEKYLEFSPENCTTWIKFAELETILGDVDRARAIFELAIGQPRLDMPEVLWKSYIDFEIEQEEYGKTRDLYRRLLQRTQHVKVWISYAQFELSVESEDRLIKCRQIYEEANKALRNCEEKEERLMLLESWRDFEAEFGTDSTRSRVHRLLPEKVKKRRKLQAEDGSDAGWEEYYDYIFPEDSANQPNLKLLAMAKMWKKQQQQEEEEDSSIGILEIPSVPKEKLKDKAGYQLVVSGYVQNKLVFTNKTELEFNPKSFSIFIQTDRPKYKPGQSVKIRAVSVYPDLKPSKSQVDIGIKDPQGNLIQQWLSLDSRLGVVSQEFHLSENPPLGTWSIEASGNGVLSVKNFIVAEYVVPTFEVLIQTPSVFNYEDGLSGTVTAKYTYGKPVKGLMTVTVLLNYFNIKLPLNKTMEIDGSSTFNITYKDFAEYDSLYIGILEAYFPDEINVLITASVRELLTGLTQSTTVNTTAVRNKYHMNFYGYPFDLKPSLNFTTYIHKKTIFIHLPTNMFQCLLLQLKISSYKPLTPEERRDNVTISIRKYRDNYWDWGMGIFQSRAHNSSDFSYSTEVPSETYETVSYMVPENGIIAIRFQLPEKIYRLSIQAQLLRSFEILDLYQTYQSPSKSYIQLKKDRSDLKVGIPFLITVESSNPLKELHYLVTSRGKTLSVGKLSNASFTLIPEESWAPLACIIVYYVRDDGEIINDALNLPIANVFKNKVSLRWSKAQAEPSDKVTLDVSAAEPNSLVGLLVVDKGTQLLGSGNDITQDTVTEELATYNGEEHSYPPKMSISPFSVFMSCNLVVITDANFSEDIEGHNKNTVCYTVQEILQPFESTAARPLEPRVRSNFPETWIWMDFNTSASRNGSLTVTVPDSITSWIASAFVISENLGFGLSTAPANLEVFQSFFLSLNLPYSVIRGEKFILEVIIFNYLEQPLEVMVTVAPSASFDFLFPDVEGISMPSKQKVSVASRDGTSVLFPIKPKALGEIPISVKAISSVASDAVIQKVLVKPEGIEQSFAKSLFLDLALAEQRVSKQINFTFPPNVVKGSERAYFTLFGDILGPSITGLESLIQMPYGCGEQNMINFAPNIYVLQYLINTHQVKEDIRSYQRELSYQRKDGSFSAFGNSDSSGSTWLSAFVLRCFLEARPFISIDPKVLSSTVSWLLSQQDTSGEFKEPGRVIHTELQGGQNGPVSLTAYVLMALLEDDTYTRTYSSAIDKALGFLKDRLRNGVSSSYALCLVTYALSLKYDSGARDALDELVQRAHKQGDTLSWDSTTMGLSNSWQARSTDIEISAYVMLSYFKQSRVAEGVPFMKWLSQQRNHLGGYSSTQDTIIALKALSEYAVYTGSGEIKIMVKVTAPNLPTAATFQIDSTNFLLLQRQEIKPQNEIKLSVSAEGRGFAIFQLNVFYNLKSESSSRRRRDTENNEAFDLEIEVNDHKDDLNHVSLHICTRLLENQNVSQTGMAIMEVGFLSGFTLDESGIATTEVIKKVETSPGKVNLYLDSVTTQEFCVDIPAMRDSKIANAQDAVVQIYDYYELRRKVVRTYNSEVMQSVSTCAFCGEDCSLCKASRIIEVTTSGTEDLFQHFGRILLFGFFIHAVLILFQ</sequence>
<dbReference type="InterPro" id="IPR014756">
    <property type="entry name" value="Ig_E-set"/>
</dbReference>
<dbReference type="FunFam" id="2.60.40.1930:FF:000001">
    <property type="entry name" value="CD109 isoform 3"/>
    <property type="match status" value="1"/>
</dbReference>
<name>A0A8J7P4K9_ATRSP</name>
<dbReference type="Pfam" id="PF01835">
    <property type="entry name" value="MG2"/>
    <property type="match status" value="1"/>
</dbReference>
<dbReference type="GO" id="GO:0005886">
    <property type="term" value="C:plasma membrane"/>
    <property type="evidence" value="ECO:0007669"/>
    <property type="project" value="UniProtKB-SubCell"/>
</dbReference>
<dbReference type="CDD" id="cd02897">
    <property type="entry name" value="A2M_2"/>
    <property type="match status" value="1"/>
</dbReference>
<evidence type="ECO:0000256" key="7">
    <source>
        <dbReference type="ARBA" id="ARBA00022622"/>
    </source>
</evidence>
<evidence type="ECO:0000256" key="20">
    <source>
        <dbReference type="ARBA" id="ARBA00023288"/>
    </source>
</evidence>
<evidence type="ECO:0000256" key="23">
    <source>
        <dbReference type="ARBA" id="ARBA00063008"/>
    </source>
</evidence>
<evidence type="ECO:0000313" key="34">
    <source>
        <dbReference type="Proteomes" id="UP000736164"/>
    </source>
</evidence>
<dbReference type="Pfam" id="PF07703">
    <property type="entry name" value="A2M_BRD"/>
    <property type="match status" value="1"/>
</dbReference>
<dbReference type="SUPFAM" id="SSF81296">
    <property type="entry name" value="E set domains"/>
    <property type="match status" value="1"/>
</dbReference>
<comment type="function">
    <text evidence="22">Modulates negatively TGFB1 signaling in keratinocytes.</text>
</comment>
<evidence type="ECO:0000256" key="26">
    <source>
        <dbReference type="ARBA" id="ARBA00075217"/>
    </source>
</evidence>
<evidence type="ECO:0000256" key="14">
    <source>
        <dbReference type="ARBA" id="ARBA00022966"/>
    </source>
</evidence>
<dbReference type="InterPro" id="IPR041813">
    <property type="entry name" value="A2M_TED"/>
</dbReference>
<dbReference type="GO" id="GO:0008380">
    <property type="term" value="P:RNA splicing"/>
    <property type="evidence" value="ECO:0007669"/>
    <property type="project" value="UniProtKB-KW"/>
</dbReference>
<dbReference type="GO" id="GO:0005615">
    <property type="term" value="C:extracellular space"/>
    <property type="evidence" value="ECO:0007669"/>
    <property type="project" value="InterPro"/>
</dbReference>
<keyword evidence="12" id="KW-0677">Repeat</keyword>
<evidence type="ECO:0000256" key="11">
    <source>
        <dbReference type="ARBA" id="ARBA00022729"/>
    </source>
</evidence>
<keyword evidence="17" id="KW-0325">Glycoprotein</keyword>
<keyword evidence="6" id="KW-0597">Phosphoprotein</keyword>
<gene>
    <name evidence="33" type="primary">Cd109</name>
    <name evidence="33" type="ORF">GTO95_0010339</name>
</gene>
<dbReference type="SUPFAM" id="SSF48239">
    <property type="entry name" value="Terpenoid cyclases/Protein prenyltransferases"/>
    <property type="match status" value="1"/>
</dbReference>
<comment type="similarity">
    <text evidence="4">Belongs to the protease inhibitor I39 (alpha-2-macroglobulin) family.</text>
</comment>
<dbReference type="GO" id="GO:0004867">
    <property type="term" value="F:serine-type endopeptidase inhibitor activity"/>
    <property type="evidence" value="ECO:0007669"/>
    <property type="project" value="UniProtKB-KW"/>
</dbReference>
<evidence type="ECO:0000256" key="4">
    <source>
        <dbReference type="ARBA" id="ARBA00010952"/>
    </source>
</evidence>
<keyword evidence="27" id="KW-0175">Coiled coil</keyword>
<keyword evidence="29" id="KW-1133">Transmembrane helix</keyword>
<dbReference type="Gene3D" id="1.50.10.20">
    <property type="match status" value="1"/>
</dbReference>
<keyword evidence="16" id="KW-1015">Disulfide bond</keyword>
<dbReference type="Gene3D" id="2.60.40.690">
    <property type="entry name" value="Alpha-macroglobulin, receptor-binding domain"/>
    <property type="match status" value="1"/>
</dbReference>
<keyword evidence="19" id="KW-0539">Nucleus</keyword>
<feature type="non-terminal residue" evidence="33">
    <location>
        <position position="1"/>
    </location>
</feature>
<dbReference type="SUPFAM" id="SSF48452">
    <property type="entry name" value="TPR-like"/>
    <property type="match status" value="2"/>
</dbReference>
<dbReference type="InterPro" id="IPR041555">
    <property type="entry name" value="MG3"/>
</dbReference>
<keyword evidence="29" id="KW-0812">Transmembrane</keyword>
<dbReference type="GO" id="GO:0098552">
    <property type="term" value="C:side of membrane"/>
    <property type="evidence" value="ECO:0007669"/>
    <property type="project" value="UniProtKB-KW"/>
</dbReference>
<evidence type="ECO:0000256" key="22">
    <source>
        <dbReference type="ARBA" id="ARBA00056820"/>
    </source>
</evidence>
<feature type="domain" description="Alpha-2-macroglobulin" evidence="31">
    <location>
        <begin position="1356"/>
        <end position="1447"/>
    </location>
</feature>
<protein>
    <recommendedName>
        <fullName evidence="25">CD109 antigen</fullName>
    </recommendedName>
    <alternativeName>
        <fullName evidence="26">Crooked neck homolog</fullName>
    </alternativeName>
    <alternativeName>
        <fullName evidence="24">Crooked neck-like protein 1</fullName>
    </alternativeName>
</protein>
<keyword evidence="11" id="KW-0732">Signal</keyword>
<dbReference type="FunFam" id="1.25.40.10:FF:000075">
    <property type="entry name" value="Crooked neck pre-mRNA-splicing factor 1"/>
    <property type="match status" value="1"/>
</dbReference>
<keyword evidence="10" id="KW-0747">Spliceosome</keyword>
<comment type="subunit">
    <text evidence="23">Heterodimer; disulfide-linked. Interacts with TGFB1 and TGFBR1. Forms a heteromeric complex with TGFBR1, TGFBR2 and TGFBR3 in a ligand-independent manner.</text>
</comment>
<feature type="non-terminal residue" evidence="33">
    <location>
        <position position="2112"/>
    </location>
</feature>
<evidence type="ECO:0000256" key="28">
    <source>
        <dbReference type="SAM" id="MobiDB-lite"/>
    </source>
</evidence>
<dbReference type="GO" id="GO:0016607">
    <property type="term" value="C:nuclear speck"/>
    <property type="evidence" value="ECO:0007669"/>
    <property type="project" value="UniProtKB-SubCell"/>
</dbReference>
<dbReference type="Pfam" id="PF07677">
    <property type="entry name" value="A2M_recep"/>
    <property type="match status" value="1"/>
</dbReference>
<evidence type="ECO:0000256" key="9">
    <source>
        <dbReference type="ARBA" id="ARBA00022690"/>
    </source>
</evidence>
<dbReference type="PANTHER" id="PTHR11412:SF136">
    <property type="entry name" value="CD109 ANTIGEN"/>
    <property type="match status" value="1"/>
</dbReference>
<dbReference type="EMBL" id="JAAWVO010075104">
    <property type="protein sequence ID" value="MBN3325319.1"/>
    <property type="molecule type" value="Genomic_DNA"/>
</dbReference>
<dbReference type="SMART" id="SM01361">
    <property type="entry name" value="A2M_recep"/>
    <property type="match status" value="1"/>
</dbReference>
<evidence type="ECO:0000256" key="29">
    <source>
        <dbReference type="SAM" id="Phobius"/>
    </source>
</evidence>
<dbReference type="Gene3D" id="1.25.40.10">
    <property type="entry name" value="Tetratricopeptide repeat domain"/>
    <property type="match status" value="3"/>
</dbReference>
<evidence type="ECO:0000256" key="2">
    <source>
        <dbReference type="ARBA" id="ARBA00004609"/>
    </source>
</evidence>
<dbReference type="Gene3D" id="2.60.40.1940">
    <property type="match status" value="1"/>
</dbReference>
<dbReference type="InterPro" id="IPR003107">
    <property type="entry name" value="HAT"/>
</dbReference>
<dbReference type="Pfam" id="PF17791">
    <property type="entry name" value="MG3"/>
    <property type="match status" value="1"/>
</dbReference>
<evidence type="ECO:0000256" key="1">
    <source>
        <dbReference type="ARBA" id="ARBA00004324"/>
    </source>
</evidence>
<dbReference type="InterPro" id="IPR002890">
    <property type="entry name" value="MG2"/>
</dbReference>
<dbReference type="FunFam" id="1.25.40.10:FF:000117">
    <property type="entry name" value="Crooked neck pre-mRNA-splicing factor 1"/>
    <property type="match status" value="1"/>
</dbReference>
<evidence type="ECO:0000256" key="5">
    <source>
        <dbReference type="ARBA" id="ARBA00022475"/>
    </source>
</evidence>
<dbReference type="Gene3D" id="2.60.120.1540">
    <property type="match status" value="1"/>
</dbReference>
<dbReference type="InterPro" id="IPR036595">
    <property type="entry name" value="A-macroglobulin_rcpt-bd_sf"/>
</dbReference>
<dbReference type="InterPro" id="IPR011625">
    <property type="entry name" value="A2M_N_BRD"/>
</dbReference>